<dbReference type="Proteomes" id="UP000007802">
    <property type="component" value="Unassembled WGS sequence"/>
</dbReference>
<dbReference type="HOGENOM" id="CLU_2849182_0_0_1"/>
<dbReference type="OrthoDB" id="4177070at2759"/>
<protein>
    <submittedName>
        <fullName evidence="1">Uncharacterized protein</fullName>
    </submittedName>
</protein>
<organism evidence="1">
    <name type="scientific">Ajellomyces dermatitidis (strain ATCC 18188 / CBS 674.68)</name>
    <name type="common">Blastomyces dermatitidis</name>
    <dbReference type="NCBI Taxonomy" id="653446"/>
    <lineage>
        <taxon>Eukaryota</taxon>
        <taxon>Fungi</taxon>
        <taxon>Dikarya</taxon>
        <taxon>Ascomycota</taxon>
        <taxon>Pezizomycotina</taxon>
        <taxon>Eurotiomycetes</taxon>
        <taxon>Eurotiomycetidae</taxon>
        <taxon>Onygenales</taxon>
        <taxon>Ajellomycetaceae</taxon>
        <taxon>Blastomyces</taxon>
    </lineage>
</organism>
<evidence type="ECO:0000313" key="1">
    <source>
        <dbReference type="EMBL" id="EGE83718.2"/>
    </source>
</evidence>
<dbReference type="AlphaFoldDB" id="F2TKF5"/>
<accession>F2TKF5</accession>
<proteinExistence type="predicted"/>
<dbReference type="EMBL" id="GG749453">
    <property type="protein sequence ID" value="EGE83718.2"/>
    <property type="molecule type" value="Genomic_DNA"/>
</dbReference>
<gene>
    <name evidence="1" type="ORF">BDDG_06663</name>
</gene>
<name>F2TKF5_AJEDA</name>
<sequence length="57" mass="6514">MKIFKQFSMRIEQVEKDNDHLHEIMGGKKRKCGDNKTCTAPVKPGFINGHISVFAHD</sequence>
<reference evidence="1" key="1">
    <citation type="submission" date="2010-03" db="EMBL/GenBank/DDBJ databases">
        <title>Annotation of Blastomyces dermatitidis strain ATCC 18188.</title>
        <authorList>
            <consortium name="The Broad Institute Genome Sequencing Platform"/>
            <consortium name="Broad Institute Genome Sequencing Center for Infectious Disease."/>
            <person name="Cuomo C."/>
            <person name="Klein B."/>
            <person name="Sullivan T."/>
            <person name="Heitman J."/>
            <person name="Young S."/>
            <person name="Zeng Q."/>
            <person name="Gargeya S."/>
            <person name="Alvarado L."/>
            <person name="Berlin A.M."/>
            <person name="Chapman S.B."/>
            <person name="Chen Z."/>
            <person name="Freedman E."/>
            <person name="Gellesch M."/>
            <person name="Goldberg J."/>
            <person name="Griggs A."/>
            <person name="Gujja S."/>
            <person name="Heilman E."/>
            <person name="Heiman D."/>
            <person name="Howarth C."/>
            <person name="Mehta T."/>
            <person name="Neiman D."/>
            <person name="Pearson M."/>
            <person name="Roberts A."/>
            <person name="Saif S."/>
            <person name="Shea T."/>
            <person name="Shenoy N."/>
            <person name="Sisk P."/>
            <person name="Stolte C."/>
            <person name="Sykes S."/>
            <person name="White J."/>
            <person name="Yandava C."/>
            <person name="Haas B."/>
            <person name="Nusbaum C."/>
            <person name="Birren B."/>
        </authorList>
    </citation>
    <scope>NUCLEOTIDE SEQUENCE [LARGE SCALE GENOMIC DNA]</scope>
    <source>
        <strain evidence="1">ATCC 18188</strain>
    </source>
</reference>